<evidence type="ECO:0000313" key="2">
    <source>
        <dbReference type="Proteomes" id="UP001472866"/>
    </source>
</evidence>
<protein>
    <submittedName>
        <fullName evidence="1">Transport and Golgi organization protein</fullName>
    </submittedName>
</protein>
<organism evidence="1 2">
    <name type="scientific">Chloropicon roscoffensis</name>
    <dbReference type="NCBI Taxonomy" id="1461544"/>
    <lineage>
        <taxon>Eukaryota</taxon>
        <taxon>Viridiplantae</taxon>
        <taxon>Chlorophyta</taxon>
        <taxon>Chloropicophyceae</taxon>
        <taxon>Chloropicales</taxon>
        <taxon>Chloropicaceae</taxon>
        <taxon>Chloropicon</taxon>
    </lineage>
</organism>
<dbReference type="EMBL" id="CP151501">
    <property type="protein sequence ID" value="WZN58921.1"/>
    <property type="molecule type" value="Genomic_DNA"/>
</dbReference>
<proteinExistence type="predicted"/>
<reference evidence="1 2" key="1">
    <citation type="submission" date="2024-03" db="EMBL/GenBank/DDBJ databases">
        <title>Complete genome sequence of the green alga Chloropicon roscoffensis RCC1871.</title>
        <authorList>
            <person name="Lemieux C."/>
            <person name="Pombert J.-F."/>
            <person name="Otis C."/>
            <person name="Turmel M."/>
        </authorList>
    </citation>
    <scope>NUCLEOTIDE SEQUENCE [LARGE SCALE GENOMIC DNA]</scope>
    <source>
        <strain evidence="1 2">RCC1871</strain>
    </source>
</reference>
<dbReference type="PANTHER" id="PTHR17985:SF8">
    <property type="entry name" value="TRANSPORT AND GOLGI ORGANIZATION PROTEIN 2 HOMOLOG"/>
    <property type="match status" value="1"/>
</dbReference>
<dbReference type="InterPro" id="IPR008551">
    <property type="entry name" value="TANGO2"/>
</dbReference>
<dbReference type="AlphaFoldDB" id="A0AAX4NZL8"/>
<accession>A0AAX4NZL8</accession>
<gene>
    <name evidence="1" type="ORF">HKI87_01g04460</name>
</gene>
<evidence type="ECO:0000313" key="1">
    <source>
        <dbReference type="EMBL" id="WZN58921.1"/>
    </source>
</evidence>
<sequence>MCISFVLVDFEAGPRRATVVAFNRDEFLDRETRGPHWWSVEDGGQVVYGGRDLRAGGSWLGVTRSGRVALLTNFRRKEDAGGPAAADGEGGTGADPVDLGRAASVEKSRGTLVKDFLFGSDTPRDYCERVRRDQYNGYNLVVGDLVRGDFAHVSNRDCPGVTQLAKGRVCGASNGPLGSWWKVRRGCSLLELGAPDLIGKPSLSEEDWGDEVSSWIFETVLSDETKAPREELQDTGFGPGIEMPNSSIYVEPFKKDGFGEFGTRSSTVILFDHDEGVVRWYERTYQQRERDSGGLNYEAQRETFGILVT</sequence>
<dbReference type="Pfam" id="PF05742">
    <property type="entry name" value="TANGO2"/>
    <property type="match status" value="1"/>
</dbReference>
<name>A0AAX4NZL8_9CHLO</name>
<dbReference type="Proteomes" id="UP001472866">
    <property type="component" value="Chromosome 01"/>
</dbReference>
<keyword evidence="2" id="KW-1185">Reference proteome</keyword>
<dbReference type="PANTHER" id="PTHR17985">
    <property type="entry name" value="SER/THR-RICH PROTEIN T10 IN DGCR REGION"/>
    <property type="match status" value="1"/>
</dbReference>